<keyword evidence="1" id="KW-0808">Transferase</keyword>
<dbReference type="RefSeq" id="WP_209532500.1">
    <property type="nucleotide sequence ID" value="NZ_JAEEGA010000023.1"/>
</dbReference>
<dbReference type="PANTHER" id="PTHR46401">
    <property type="entry name" value="GLYCOSYLTRANSFERASE WBBK-RELATED"/>
    <property type="match status" value="1"/>
</dbReference>
<evidence type="ECO:0000313" key="4">
    <source>
        <dbReference type="Proteomes" id="UP000674938"/>
    </source>
</evidence>
<dbReference type="SUPFAM" id="SSF53756">
    <property type="entry name" value="UDP-Glycosyltransferase/glycogen phosphorylase"/>
    <property type="match status" value="1"/>
</dbReference>
<sequence>MSKLKVVIITSGYLPIPAVKGGGVETLIDYLISENETQQELELTVFSSFDEGADLSAKKLTKCSLVFIKTPGFIRLSDKLVYWFSRVVLRKANPSSYRYILQRLAYIRKVGHQLATRDFDRLILENSATLFGVLKTKQNRLKYRGKYYFHMHNEVTNDFGYQDDIEKVNKVLGVSQYINSQMQQKYPEMKKEQFAVLKNGIDPSRFSRAMSAEDRQTLRQRYGILETEVVFMFTGRIAAEKGLLEALQAFEKAELVNAKFLVIGSTFFKTNVKSSYHLKIEALATKLKDRVILAGFIPNDQLGDYYGIADVCVLPSIWDEPAGLTMIEAITAGKALVTTNSGGIPEYVPSESAIILDKNQATFFSELTETMKELAKETTKRNALEEQAINQRQSYSTEKMYQDFVKIIE</sequence>
<evidence type="ECO:0000313" key="3">
    <source>
        <dbReference type="EMBL" id="MBP1044215.1"/>
    </source>
</evidence>
<gene>
    <name evidence="3" type="ORF">I6N95_24705</name>
</gene>
<dbReference type="EMBL" id="JAEEGA010000023">
    <property type="protein sequence ID" value="MBP1044215.1"/>
    <property type="molecule type" value="Genomic_DNA"/>
</dbReference>
<accession>A0A940PG26</accession>
<dbReference type="Gene3D" id="3.40.50.2000">
    <property type="entry name" value="Glycogen Phosphorylase B"/>
    <property type="match status" value="2"/>
</dbReference>
<dbReference type="Proteomes" id="UP000674938">
    <property type="component" value="Unassembled WGS sequence"/>
</dbReference>
<organism evidence="3 4">
    <name type="scientific">Vagococcus allomyrinae</name>
    <dbReference type="NCBI Taxonomy" id="2794353"/>
    <lineage>
        <taxon>Bacteria</taxon>
        <taxon>Bacillati</taxon>
        <taxon>Bacillota</taxon>
        <taxon>Bacilli</taxon>
        <taxon>Lactobacillales</taxon>
        <taxon>Enterococcaceae</taxon>
        <taxon>Vagococcus</taxon>
    </lineage>
</organism>
<dbReference type="InterPro" id="IPR001296">
    <property type="entry name" value="Glyco_trans_1"/>
</dbReference>
<feature type="domain" description="Glycosyl transferase family 1" evidence="2">
    <location>
        <begin position="214"/>
        <end position="390"/>
    </location>
</feature>
<dbReference type="GO" id="GO:0016757">
    <property type="term" value="F:glycosyltransferase activity"/>
    <property type="evidence" value="ECO:0007669"/>
    <property type="project" value="InterPro"/>
</dbReference>
<dbReference type="Pfam" id="PF00534">
    <property type="entry name" value="Glycos_transf_1"/>
    <property type="match status" value="1"/>
</dbReference>
<dbReference type="CDD" id="cd03801">
    <property type="entry name" value="GT4_PimA-like"/>
    <property type="match status" value="1"/>
</dbReference>
<proteinExistence type="predicted"/>
<name>A0A940PG26_9ENTE</name>
<protein>
    <submittedName>
        <fullName evidence="3">Glycosyltransferase family 4 protein</fullName>
    </submittedName>
</protein>
<reference evidence="3" key="1">
    <citation type="submission" date="2020-12" db="EMBL/GenBank/DDBJ databases">
        <title>Vagococcus allomyrinae sp. nov. and Enterococcus lavae sp. nov., isolated from the larvae of Allomyrina dichotoma.</title>
        <authorList>
            <person name="Lee S.D."/>
        </authorList>
    </citation>
    <scope>NUCLEOTIDE SEQUENCE</scope>
    <source>
        <strain evidence="3">BWB3-3</strain>
    </source>
</reference>
<dbReference type="AlphaFoldDB" id="A0A940PG26"/>
<keyword evidence="4" id="KW-1185">Reference proteome</keyword>
<dbReference type="PANTHER" id="PTHR46401:SF2">
    <property type="entry name" value="GLYCOSYLTRANSFERASE WBBK-RELATED"/>
    <property type="match status" value="1"/>
</dbReference>
<comment type="caution">
    <text evidence="3">The sequence shown here is derived from an EMBL/GenBank/DDBJ whole genome shotgun (WGS) entry which is preliminary data.</text>
</comment>
<evidence type="ECO:0000256" key="1">
    <source>
        <dbReference type="ARBA" id="ARBA00022679"/>
    </source>
</evidence>
<evidence type="ECO:0000259" key="2">
    <source>
        <dbReference type="Pfam" id="PF00534"/>
    </source>
</evidence>